<keyword evidence="3" id="KW-1185">Reference proteome</keyword>
<keyword evidence="2" id="KW-0808">Transferase</keyword>
<dbReference type="SUPFAM" id="SSF55729">
    <property type="entry name" value="Acyl-CoA N-acyltransferases (Nat)"/>
    <property type="match status" value="1"/>
</dbReference>
<gene>
    <name evidence="2" type="ORF">FS935_03275</name>
</gene>
<protein>
    <submittedName>
        <fullName evidence="2">GNAT family N-acetyltransferase</fullName>
    </submittedName>
</protein>
<accession>A0A5C6W665</accession>
<dbReference type="GO" id="GO:0016747">
    <property type="term" value="F:acyltransferase activity, transferring groups other than amino-acyl groups"/>
    <property type="evidence" value="ECO:0007669"/>
    <property type="project" value="InterPro"/>
</dbReference>
<reference evidence="2 3" key="1">
    <citation type="journal article" date="2005" name="Int. J. Syst. Evol. Microbiol.">
        <title>Bacillus litoralis sp. nov., isolated from a tidal flat of the Yellow Sea in Korea.</title>
        <authorList>
            <person name="Yoon J.H."/>
            <person name="Oh T.K."/>
        </authorList>
    </citation>
    <scope>NUCLEOTIDE SEQUENCE [LARGE SCALE GENOMIC DNA]</scope>
    <source>
        <strain evidence="2 3">SW-211</strain>
    </source>
</reference>
<dbReference type="PANTHER" id="PTHR43328:SF1">
    <property type="entry name" value="N-ACETYLTRANSFERASE DOMAIN-CONTAINING PROTEIN"/>
    <property type="match status" value="1"/>
</dbReference>
<dbReference type="PROSITE" id="PS51186">
    <property type="entry name" value="GNAT"/>
    <property type="match status" value="1"/>
</dbReference>
<dbReference type="PANTHER" id="PTHR43328">
    <property type="entry name" value="ACETYLTRANSFERASE-RELATED"/>
    <property type="match status" value="1"/>
</dbReference>
<organism evidence="2 3">
    <name type="scientific">Metabacillus litoralis</name>
    <dbReference type="NCBI Taxonomy" id="152268"/>
    <lineage>
        <taxon>Bacteria</taxon>
        <taxon>Bacillati</taxon>
        <taxon>Bacillota</taxon>
        <taxon>Bacilli</taxon>
        <taxon>Bacillales</taxon>
        <taxon>Bacillaceae</taxon>
        <taxon>Metabacillus</taxon>
    </lineage>
</organism>
<evidence type="ECO:0000259" key="1">
    <source>
        <dbReference type="PROSITE" id="PS51186"/>
    </source>
</evidence>
<dbReference type="Proteomes" id="UP000321363">
    <property type="component" value="Unassembled WGS sequence"/>
</dbReference>
<dbReference type="EMBL" id="VOQF01000001">
    <property type="protein sequence ID" value="TXC93467.1"/>
    <property type="molecule type" value="Genomic_DNA"/>
</dbReference>
<proteinExistence type="predicted"/>
<sequence>MEKDAPQIIVAAKKIIDSGTYIQKEKPRSIEEEQHFIKEMHRANNMYIVVEKEKEIVGIARIIRGELEMKSHTGLFRTWLIDRVQGKGIGSEIMTYTLNWCRVNGLHKLCLTVFSSNGLAQKLYERYGFVTEGIQKEQVKIGNKYDDEIFMAYFLNS</sequence>
<feature type="domain" description="N-acetyltransferase" evidence="1">
    <location>
        <begin position="1"/>
        <end position="156"/>
    </location>
</feature>
<evidence type="ECO:0000313" key="3">
    <source>
        <dbReference type="Proteomes" id="UP000321363"/>
    </source>
</evidence>
<dbReference type="OrthoDB" id="9773249at2"/>
<dbReference type="InterPro" id="IPR000182">
    <property type="entry name" value="GNAT_dom"/>
</dbReference>
<dbReference type="InterPro" id="IPR016181">
    <property type="entry name" value="Acyl_CoA_acyltransferase"/>
</dbReference>
<dbReference type="CDD" id="cd04301">
    <property type="entry name" value="NAT_SF"/>
    <property type="match status" value="1"/>
</dbReference>
<dbReference type="AlphaFoldDB" id="A0A5C6W665"/>
<evidence type="ECO:0000313" key="2">
    <source>
        <dbReference type="EMBL" id="TXC93467.1"/>
    </source>
</evidence>
<comment type="caution">
    <text evidence="2">The sequence shown here is derived from an EMBL/GenBank/DDBJ whole genome shotgun (WGS) entry which is preliminary data.</text>
</comment>
<dbReference type="Pfam" id="PF00583">
    <property type="entry name" value="Acetyltransf_1"/>
    <property type="match status" value="1"/>
</dbReference>
<dbReference type="Gene3D" id="3.40.630.30">
    <property type="match status" value="1"/>
</dbReference>
<name>A0A5C6W665_9BACI</name>